<accession>A0ABV7HN73</accession>
<name>A0ABV7HN73_9GAMM</name>
<proteinExistence type="predicted"/>
<reference evidence="2" key="1">
    <citation type="journal article" date="2019" name="Int. J. Syst. Evol. Microbiol.">
        <title>The Global Catalogue of Microorganisms (GCM) 10K type strain sequencing project: providing services to taxonomists for standard genome sequencing and annotation.</title>
        <authorList>
            <consortium name="The Broad Institute Genomics Platform"/>
            <consortium name="The Broad Institute Genome Sequencing Center for Infectious Disease"/>
            <person name="Wu L."/>
            <person name="Ma J."/>
        </authorList>
    </citation>
    <scope>NUCLEOTIDE SEQUENCE [LARGE SCALE GENOMIC DNA]</scope>
    <source>
        <strain evidence="2">KCTC 52141</strain>
    </source>
</reference>
<dbReference type="Proteomes" id="UP001595548">
    <property type="component" value="Unassembled WGS sequence"/>
</dbReference>
<comment type="caution">
    <text evidence="1">The sequence shown here is derived from an EMBL/GenBank/DDBJ whole genome shotgun (WGS) entry which is preliminary data.</text>
</comment>
<evidence type="ECO:0000313" key="1">
    <source>
        <dbReference type="EMBL" id="MFC3155284.1"/>
    </source>
</evidence>
<gene>
    <name evidence="1" type="ORF">ACFOEB_08730</name>
</gene>
<dbReference type="RefSeq" id="WP_382415918.1">
    <property type="nucleotide sequence ID" value="NZ_AP031500.1"/>
</dbReference>
<sequence length="112" mass="12555">MNTHHITVTEKGKQFWAECNGITVTTADSAMNAAQTLIEGLRPSLHNSAAFFVVNKTEPHMAEQGTHTFIVYELCGRCKKRDFQDSTGCHMPAQLNQQGEWQCERFNQGVTP</sequence>
<evidence type="ECO:0000313" key="2">
    <source>
        <dbReference type="Proteomes" id="UP001595548"/>
    </source>
</evidence>
<keyword evidence="2" id="KW-1185">Reference proteome</keyword>
<dbReference type="EMBL" id="JBHRTL010000006">
    <property type="protein sequence ID" value="MFC3155284.1"/>
    <property type="molecule type" value="Genomic_DNA"/>
</dbReference>
<protein>
    <submittedName>
        <fullName evidence="1">Uncharacterized protein</fullName>
    </submittedName>
</protein>
<organism evidence="1 2">
    <name type="scientific">Gilvimarinus japonicus</name>
    <dbReference type="NCBI Taxonomy" id="1796469"/>
    <lineage>
        <taxon>Bacteria</taxon>
        <taxon>Pseudomonadati</taxon>
        <taxon>Pseudomonadota</taxon>
        <taxon>Gammaproteobacteria</taxon>
        <taxon>Cellvibrionales</taxon>
        <taxon>Cellvibrionaceae</taxon>
        <taxon>Gilvimarinus</taxon>
    </lineage>
</organism>